<dbReference type="PANTHER" id="PTHR47481">
    <property type="match status" value="1"/>
</dbReference>
<organism evidence="1 2">
    <name type="scientific">Vigna mungo</name>
    <name type="common">Black gram</name>
    <name type="synonym">Phaseolus mungo</name>
    <dbReference type="NCBI Taxonomy" id="3915"/>
    <lineage>
        <taxon>Eukaryota</taxon>
        <taxon>Viridiplantae</taxon>
        <taxon>Streptophyta</taxon>
        <taxon>Embryophyta</taxon>
        <taxon>Tracheophyta</taxon>
        <taxon>Spermatophyta</taxon>
        <taxon>Magnoliopsida</taxon>
        <taxon>eudicotyledons</taxon>
        <taxon>Gunneridae</taxon>
        <taxon>Pentapetalae</taxon>
        <taxon>rosids</taxon>
        <taxon>fabids</taxon>
        <taxon>Fabales</taxon>
        <taxon>Fabaceae</taxon>
        <taxon>Papilionoideae</taxon>
        <taxon>50 kb inversion clade</taxon>
        <taxon>NPAAA clade</taxon>
        <taxon>indigoferoid/millettioid clade</taxon>
        <taxon>Phaseoleae</taxon>
        <taxon>Vigna</taxon>
    </lineage>
</organism>
<dbReference type="Pfam" id="PF14223">
    <property type="entry name" value="Retrotran_gag_2"/>
    <property type="match status" value="1"/>
</dbReference>
<protein>
    <submittedName>
        <fullName evidence="1">Uncharacterized protein</fullName>
    </submittedName>
</protein>
<dbReference type="AlphaFoldDB" id="A0AAQ3NY02"/>
<dbReference type="PANTHER" id="PTHR47481:SF31">
    <property type="entry name" value="OS01G0873500 PROTEIN"/>
    <property type="match status" value="1"/>
</dbReference>
<keyword evidence="2" id="KW-1185">Reference proteome</keyword>
<reference evidence="1 2" key="1">
    <citation type="journal article" date="2023" name="Life. Sci Alliance">
        <title>Evolutionary insights into 3D genome organization and epigenetic landscape of Vigna mungo.</title>
        <authorList>
            <person name="Junaid A."/>
            <person name="Singh B."/>
            <person name="Bhatia S."/>
        </authorList>
    </citation>
    <scope>NUCLEOTIDE SEQUENCE [LARGE SCALE GENOMIC DNA]</scope>
    <source>
        <strain evidence="1">Urdbean</strain>
    </source>
</reference>
<sequence length="120" mass="13714">MIFFETSVVTGGFFCPSNIFDVPTNVFNSAYINHDQQDQLIRALLLASMTIPILTKMVGFDTSHDVWLKLLTYFAYQTHVKIKKLKLQLRTPKQDQSISPYVLKIKKTMDTLLAVGVPLY</sequence>
<dbReference type="EMBL" id="CP144698">
    <property type="protein sequence ID" value="WVZ17440.1"/>
    <property type="molecule type" value="Genomic_DNA"/>
</dbReference>
<evidence type="ECO:0000313" key="2">
    <source>
        <dbReference type="Proteomes" id="UP001374535"/>
    </source>
</evidence>
<gene>
    <name evidence="1" type="ORF">V8G54_010422</name>
</gene>
<dbReference type="Proteomes" id="UP001374535">
    <property type="component" value="Chromosome 3"/>
</dbReference>
<evidence type="ECO:0000313" key="1">
    <source>
        <dbReference type="EMBL" id="WVZ17440.1"/>
    </source>
</evidence>
<name>A0AAQ3NY02_VIGMU</name>
<proteinExistence type="predicted"/>
<accession>A0AAQ3NY02</accession>